<evidence type="ECO:0000313" key="1">
    <source>
        <dbReference type="EnsemblPlants" id="ONIVA03G31000.1"/>
    </source>
</evidence>
<evidence type="ECO:0000313" key="2">
    <source>
        <dbReference type="Proteomes" id="UP000006591"/>
    </source>
</evidence>
<organism evidence="1">
    <name type="scientific">Oryza nivara</name>
    <name type="common">Indian wild rice</name>
    <name type="synonym">Oryza sativa f. spontanea</name>
    <dbReference type="NCBI Taxonomy" id="4536"/>
    <lineage>
        <taxon>Eukaryota</taxon>
        <taxon>Viridiplantae</taxon>
        <taxon>Streptophyta</taxon>
        <taxon>Embryophyta</taxon>
        <taxon>Tracheophyta</taxon>
        <taxon>Spermatophyta</taxon>
        <taxon>Magnoliopsida</taxon>
        <taxon>Liliopsida</taxon>
        <taxon>Poales</taxon>
        <taxon>Poaceae</taxon>
        <taxon>BOP clade</taxon>
        <taxon>Oryzoideae</taxon>
        <taxon>Oryzeae</taxon>
        <taxon>Oryzinae</taxon>
        <taxon>Oryza</taxon>
    </lineage>
</organism>
<dbReference type="EnsemblPlants" id="ONIVA03G31000.1">
    <property type="protein sequence ID" value="ONIVA03G31000.1"/>
    <property type="gene ID" value="ONIVA03G31000"/>
</dbReference>
<keyword evidence="2" id="KW-1185">Reference proteome</keyword>
<dbReference type="Gramene" id="ONIVA03G31000.1">
    <property type="protein sequence ID" value="ONIVA03G31000.1"/>
    <property type="gene ID" value="ONIVA03G31000"/>
</dbReference>
<accession>A0A0E0GRW8</accession>
<proteinExistence type="predicted"/>
<reference evidence="1" key="1">
    <citation type="submission" date="2015-04" db="UniProtKB">
        <authorList>
            <consortium name="EnsemblPlants"/>
        </authorList>
    </citation>
    <scope>IDENTIFICATION</scope>
    <source>
        <strain evidence="1">SL10</strain>
    </source>
</reference>
<dbReference type="STRING" id="4536.A0A0E0GRW8"/>
<dbReference type="AlphaFoldDB" id="A0A0E0GRW8"/>
<reference evidence="1" key="2">
    <citation type="submission" date="2018-04" db="EMBL/GenBank/DDBJ databases">
        <title>OnivRS2 (Oryza nivara Reference Sequence Version 2).</title>
        <authorList>
            <person name="Zhang J."/>
            <person name="Kudrna D."/>
            <person name="Lee S."/>
            <person name="Talag J."/>
            <person name="Rajasekar S."/>
            <person name="Welchert J."/>
            <person name="Hsing Y.-I."/>
            <person name="Wing R.A."/>
        </authorList>
    </citation>
    <scope>NUCLEOTIDE SEQUENCE [LARGE SCALE GENOMIC DNA]</scope>
    <source>
        <strain evidence="1">SL10</strain>
    </source>
</reference>
<dbReference type="HOGENOM" id="CLU_2458596_0_0_1"/>
<dbReference type="Proteomes" id="UP000006591">
    <property type="component" value="Chromosome 3"/>
</dbReference>
<protein>
    <submittedName>
        <fullName evidence="1">Uncharacterized protein</fullName>
    </submittedName>
</protein>
<sequence length="89" mass="10803">MTLKWIDMMRVTFIGARKTQPETTTQFIRMWIEDNSLNLPEWSERPKCGCRDRYQANPRRYKFTFWINIVNPTYDSGRVTEAETQIEYM</sequence>
<name>A0A0E0GRW8_ORYNI</name>